<evidence type="ECO:0000313" key="3">
    <source>
        <dbReference type="Proteomes" id="UP000799438"/>
    </source>
</evidence>
<dbReference type="EMBL" id="ML995559">
    <property type="protein sequence ID" value="KAF2135673.1"/>
    <property type="molecule type" value="Genomic_DNA"/>
</dbReference>
<accession>A0A6A6AWX1</accession>
<evidence type="ECO:0000313" key="2">
    <source>
        <dbReference type="EMBL" id="KAF2135673.1"/>
    </source>
</evidence>
<protein>
    <submittedName>
        <fullName evidence="2">Uncharacterized protein</fullName>
    </submittedName>
</protein>
<organism evidence="2 3">
    <name type="scientific">Aplosporella prunicola CBS 121167</name>
    <dbReference type="NCBI Taxonomy" id="1176127"/>
    <lineage>
        <taxon>Eukaryota</taxon>
        <taxon>Fungi</taxon>
        <taxon>Dikarya</taxon>
        <taxon>Ascomycota</taxon>
        <taxon>Pezizomycotina</taxon>
        <taxon>Dothideomycetes</taxon>
        <taxon>Dothideomycetes incertae sedis</taxon>
        <taxon>Botryosphaeriales</taxon>
        <taxon>Aplosporellaceae</taxon>
        <taxon>Aplosporella</taxon>
    </lineage>
</organism>
<feature type="compositionally biased region" description="Basic residues" evidence="1">
    <location>
        <begin position="30"/>
        <end position="42"/>
    </location>
</feature>
<dbReference type="Proteomes" id="UP000799438">
    <property type="component" value="Unassembled WGS sequence"/>
</dbReference>
<dbReference type="GeneID" id="54293224"/>
<gene>
    <name evidence="2" type="ORF">K452DRAFT_166085</name>
</gene>
<name>A0A6A6AWX1_9PEZI</name>
<sequence>MSPTRLLRKTTGIQHGSTGICTAAPSERHHTWHARTPARLRRPGTAGPPKGSRRQPLAERKAWTAGACSYAGSHHPRLREAGRQGKGAAAVWASGVSVAVESLLLACGGRGSGGGGGGRCVWT</sequence>
<proteinExistence type="predicted"/>
<dbReference type="AlphaFoldDB" id="A0A6A6AWX1"/>
<evidence type="ECO:0000256" key="1">
    <source>
        <dbReference type="SAM" id="MobiDB-lite"/>
    </source>
</evidence>
<keyword evidence="3" id="KW-1185">Reference proteome</keyword>
<feature type="region of interest" description="Disordered" evidence="1">
    <location>
        <begin position="1"/>
        <end position="60"/>
    </location>
</feature>
<reference evidence="2" key="1">
    <citation type="journal article" date="2020" name="Stud. Mycol.">
        <title>101 Dothideomycetes genomes: a test case for predicting lifestyles and emergence of pathogens.</title>
        <authorList>
            <person name="Haridas S."/>
            <person name="Albert R."/>
            <person name="Binder M."/>
            <person name="Bloem J."/>
            <person name="Labutti K."/>
            <person name="Salamov A."/>
            <person name="Andreopoulos B."/>
            <person name="Baker S."/>
            <person name="Barry K."/>
            <person name="Bills G."/>
            <person name="Bluhm B."/>
            <person name="Cannon C."/>
            <person name="Castanera R."/>
            <person name="Culley D."/>
            <person name="Daum C."/>
            <person name="Ezra D."/>
            <person name="Gonzalez J."/>
            <person name="Henrissat B."/>
            <person name="Kuo A."/>
            <person name="Liang C."/>
            <person name="Lipzen A."/>
            <person name="Lutzoni F."/>
            <person name="Magnuson J."/>
            <person name="Mondo S."/>
            <person name="Nolan M."/>
            <person name="Ohm R."/>
            <person name="Pangilinan J."/>
            <person name="Park H.-J."/>
            <person name="Ramirez L."/>
            <person name="Alfaro M."/>
            <person name="Sun H."/>
            <person name="Tritt A."/>
            <person name="Yoshinaga Y."/>
            <person name="Zwiers L.-H."/>
            <person name="Turgeon B."/>
            <person name="Goodwin S."/>
            <person name="Spatafora J."/>
            <person name="Crous P."/>
            <person name="Grigoriev I."/>
        </authorList>
    </citation>
    <scope>NUCLEOTIDE SEQUENCE</scope>
    <source>
        <strain evidence="2">CBS 121167</strain>
    </source>
</reference>
<dbReference type="RefSeq" id="XP_033391391.1">
    <property type="nucleotide sequence ID" value="XM_033535728.1"/>
</dbReference>
<feature type="compositionally biased region" description="Polar residues" evidence="1">
    <location>
        <begin position="11"/>
        <end position="20"/>
    </location>
</feature>